<evidence type="ECO:0000256" key="3">
    <source>
        <dbReference type="ARBA" id="ARBA00022729"/>
    </source>
</evidence>
<dbReference type="GO" id="GO:0015833">
    <property type="term" value="P:peptide transport"/>
    <property type="evidence" value="ECO:0007669"/>
    <property type="project" value="TreeGrafter"/>
</dbReference>
<comment type="similarity">
    <text evidence="1">Belongs to the bacterial solute-binding protein 5 family.</text>
</comment>
<dbReference type="RefSeq" id="WP_048594393.1">
    <property type="nucleotide sequence ID" value="NZ_CVLB01000001.1"/>
</dbReference>
<keyword evidence="6" id="KW-1185">Reference proteome</keyword>
<dbReference type="Gene3D" id="3.10.105.10">
    <property type="entry name" value="Dipeptide-binding Protein, Domain 3"/>
    <property type="match status" value="1"/>
</dbReference>
<keyword evidence="3" id="KW-0732">Signal</keyword>
<name>A0A0G4K6F7_9SPIR</name>
<evidence type="ECO:0000313" key="5">
    <source>
        <dbReference type="EMBL" id="CRF33138.1"/>
    </source>
</evidence>
<proteinExistence type="inferred from homology"/>
<accession>A0A0G4K6F7</accession>
<organism evidence="5 6">
    <name type="scientific">Brachyspira suanatina</name>
    <dbReference type="NCBI Taxonomy" id="381802"/>
    <lineage>
        <taxon>Bacteria</taxon>
        <taxon>Pseudomonadati</taxon>
        <taxon>Spirochaetota</taxon>
        <taxon>Spirochaetia</taxon>
        <taxon>Brachyspirales</taxon>
        <taxon>Brachyspiraceae</taxon>
        <taxon>Brachyspira</taxon>
    </lineage>
</organism>
<dbReference type="PANTHER" id="PTHR30290:SF9">
    <property type="entry name" value="OLIGOPEPTIDE-BINDING PROTEIN APPA"/>
    <property type="match status" value="1"/>
</dbReference>
<dbReference type="Pfam" id="PF00496">
    <property type="entry name" value="SBP_bac_5"/>
    <property type="match status" value="1"/>
</dbReference>
<dbReference type="InterPro" id="IPR039424">
    <property type="entry name" value="SBP_5"/>
</dbReference>
<reference evidence="6" key="1">
    <citation type="submission" date="2015-04" db="EMBL/GenBank/DDBJ databases">
        <authorList>
            <person name="Mushtaq Mamoona"/>
        </authorList>
    </citation>
    <scope>NUCLEOTIDE SEQUENCE [LARGE SCALE GENOMIC DNA]</scope>
    <source>
        <strain evidence="6">AN4859/03</strain>
    </source>
</reference>
<evidence type="ECO:0000256" key="1">
    <source>
        <dbReference type="ARBA" id="ARBA00005695"/>
    </source>
</evidence>
<dbReference type="PANTHER" id="PTHR30290">
    <property type="entry name" value="PERIPLASMIC BINDING COMPONENT OF ABC TRANSPORTER"/>
    <property type="match status" value="1"/>
</dbReference>
<dbReference type="OrthoDB" id="304455at2"/>
<sequence length="868" mass="97470">MKLNDKILYKFPILILFIILLSCSNSQEEIQHKEIDRGGALIDKIIYEVRTDMTIAIKDVADGRADLMASGIDGSTYLSLGESDLEKLDTYAVPSGSWSLLFNPVPNKAPYTVTTIDGKTHFNPLAIKEVRFAMNFLIDRKKLVDEILRGAGQPSFTQATPGQPGTYRYNLIPSKMGITENGNQEKALNDINKAMEKAANLPENRGKLVKENGWWKYNGEVVTIKFVIRVDDPTGRLPAGNAISDLIEKTGIKVEKLLYDRNKSTQVVYGSDPKDYGWNIITEAWGAGATRAWWDVTLRQMYVREGNYMPGANVAEFWNYDNKEASRISDKNSNGWFLTADEYWNGNMRLQEIGLEDAIRIYLNSQTQFFVANKERFNRRMLYGVGDGINDWSIRSADIKPNRNGEKVLRVLQHSAQGSLFISPWDPVGVGGFSDAYSAIMIGPCSDAGASFESPSTAKTEFILGDPDTNSLEIGVRAGNNGIPVGTVKVPRNAKMYNPYTQKWEEGLTVKVNDKGELVYTKSDNLTAYVKCDFKPKSFKWHHGIDSSLVDLMYGSVFIANIITKTNENDKYYDSAMAGRYLSAMDGAVGSVINEDGSFTVYGNYYWPMDMNRQIGIASVGPKIGNPNRNTVIPFEINEAIMKIVLEGSKSGNVYTISQDQSLTSIDVKNPTCVSDIKEKLIEMRDSQYIPAGIEDFITKEEAVKRYQSAIDFIDKYGHAYISNGPFFISRIDSKANYIELSAFKDYGYTAEYWIEKLSTKMSRIEDIDMPAIADRNNDMNIDIYVSSYNYPDNALEMPDPNTTVKILLQLPNGGEKEYNAVLENDVFKLTIPKEELSSLPRGNYIVVIESYIADETPYIETRNFVLQ</sequence>
<evidence type="ECO:0000259" key="4">
    <source>
        <dbReference type="Pfam" id="PF00496"/>
    </source>
</evidence>
<dbReference type="Proteomes" id="UP000043763">
    <property type="component" value="Unassembled WGS sequence"/>
</dbReference>
<dbReference type="GO" id="GO:1904680">
    <property type="term" value="F:peptide transmembrane transporter activity"/>
    <property type="evidence" value="ECO:0007669"/>
    <property type="project" value="TreeGrafter"/>
</dbReference>
<evidence type="ECO:0000256" key="2">
    <source>
        <dbReference type="ARBA" id="ARBA00022448"/>
    </source>
</evidence>
<dbReference type="SUPFAM" id="SSF53850">
    <property type="entry name" value="Periplasmic binding protein-like II"/>
    <property type="match status" value="1"/>
</dbReference>
<protein>
    <submittedName>
        <fullName evidence="5">ABC transporter substrate-binding protein</fullName>
    </submittedName>
</protein>
<dbReference type="PROSITE" id="PS51257">
    <property type="entry name" value="PROKAR_LIPOPROTEIN"/>
    <property type="match status" value="1"/>
</dbReference>
<gene>
    <name evidence="5" type="ORF">BRSU_1251</name>
</gene>
<keyword evidence="2" id="KW-0813">Transport</keyword>
<evidence type="ECO:0000313" key="6">
    <source>
        <dbReference type="Proteomes" id="UP000043763"/>
    </source>
</evidence>
<feature type="domain" description="Solute-binding protein family 5" evidence="4">
    <location>
        <begin position="38"/>
        <end position="292"/>
    </location>
</feature>
<dbReference type="EMBL" id="CVLB01000001">
    <property type="protein sequence ID" value="CRF33138.1"/>
    <property type="molecule type" value="Genomic_DNA"/>
</dbReference>
<dbReference type="InterPro" id="IPR000914">
    <property type="entry name" value="SBP_5_dom"/>
</dbReference>
<dbReference type="AlphaFoldDB" id="A0A0G4K6F7"/>